<dbReference type="EMBL" id="FWZT01000002">
    <property type="protein sequence ID" value="SME94931.1"/>
    <property type="molecule type" value="Genomic_DNA"/>
</dbReference>
<dbReference type="InterPro" id="IPR014922">
    <property type="entry name" value="YdhG-like"/>
</dbReference>
<dbReference type="RefSeq" id="WP_159455106.1">
    <property type="nucleotide sequence ID" value="NZ_FWZT01000002.1"/>
</dbReference>
<dbReference type="Proteomes" id="UP000192907">
    <property type="component" value="Unassembled WGS sequence"/>
</dbReference>
<feature type="domain" description="YdhG-like" evidence="1">
    <location>
        <begin position="29"/>
        <end position="130"/>
    </location>
</feature>
<sequence>MAKKIKLKTSKTNASPNAFLNSISDERLRKDSKTLLKLFKDATDMKPKMWGHSIIGFGEYTYHRSNGDEGQFMACGFSPRKSGPTLYIMPGYTDYSSLLEKLGPHRLGKSCLYLKSLDGIDLKVVTKLIQVGLKDLKKKYETNF</sequence>
<protein>
    <recommendedName>
        <fullName evidence="1">YdhG-like domain-containing protein</fullName>
    </recommendedName>
</protein>
<gene>
    <name evidence="2" type="ORF">SAMN06296036_102159</name>
</gene>
<accession>A0A1Y6B810</accession>
<evidence type="ECO:0000313" key="2">
    <source>
        <dbReference type="EMBL" id="SME94931.1"/>
    </source>
</evidence>
<evidence type="ECO:0000313" key="3">
    <source>
        <dbReference type="Proteomes" id="UP000192907"/>
    </source>
</evidence>
<name>A0A1Y6B810_9BACT</name>
<dbReference type="STRING" id="1513793.SAMN06296036_102159"/>
<proteinExistence type="predicted"/>
<dbReference type="Pfam" id="PF08818">
    <property type="entry name" value="DUF1801"/>
    <property type="match status" value="1"/>
</dbReference>
<organism evidence="2 3">
    <name type="scientific">Pseudobacteriovorax antillogorgiicola</name>
    <dbReference type="NCBI Taxonomy" id="1513793"/>
    <lineage>
        <taxon>Bacteria</taxon>
        <taxon>Pseudomonadati</taxon>
        <taxon>Bdellovibrionota</taxon>
        <taxon>Oligoflexia</taxon>
        <taxon>Oligoflexales</taxon>
        <taxon>Pseudobacteriovoracaceae</taxon>
        <taxon>Pseudobacteriovorax</taxon>
    </lineage>
</organism>
<dbReference type="AlphaFoldDB" id="A0A1Y6B810"/>
<evidence type="ECO:0000259" key="1">
    <source>
        <dbReference type="Pfam" id="PF08818"/>
    </source>
</evidence>
<reference evidence="3" key="1">
    <citation type="submission" date="2017-04" db="EMBL/GenBank/DDBJ databases">
        <authorList>
            <person name="Varghese N."/>
            <person name="Submissions S."/>
        </authorList>
    </citation>
    <scope>NUCLEOTIDE SEQUENCE [LARGE SCALE GENOMIC DNA]</scope>
    <source>
        <strain evidence="3">RKEM611</strain>
    </source>
</reference>
<keyword evidence="3" id="KW-1185">Reference proteome</keyword>